<dbReference type="OrthoDB" id="3256413at2759"/>
<evidence type="ECO:0000313" key="3">
    <source>
        <dbReference type="Proteomes" id="UP000076761"/>
    </source>
</evidence>
<dbReference type="Pfam" id="PF12937">
    <property type="entry name" value="F-box-like"/>
    <property type="match status" value="1"/>
</dbReference>
<dbReference type="InterPro" id="IPR001810">
    <property type="entry name" value="F-box_dom"/>
</dbReference>
<sequence>MHDIREHSTPLPKIASPSPMCARHMAKIQPLKGVFLSLPVELVCRVLSFLPPKDLVRCSQINRFVWDIFKSSSHLKYIAELEFHGLVPNQLAPNIGYSQRLNRLREYTDGWKNLKPKKRYSIQMTENGCVYDFAGGIYANGHGSHPPVSGPLKFHRLPSVSDDSSFPTQTWTHIQLIEQGGQFLDFCMDPTQDLLVMVSSAPADSEHKYFVHIRSLTSNEPHSKAPLPNRPWVEKSGPFVDSGFHHVRIHIVDDIIAILADDGATMVRLSLFNWRSDCDYVVTMDNHLSSSVDDFCLLSRTSFLTVDFNGDLGFYTFTDPALYNRGASVLPPVRRAIFNLPSPAEGWDYWGIILSFNPIPNINPPPPNKSNFLPTPPLFQCGNDDRVLLCTFNLFNQINHSTSSHTLVMRTRVFFESVPLTTTQWAEWGPSNTRWFKHEYEAPWIHSIHGHRIVDKTTAADEKGNPTLATTSTPNEFNLVVRDFNPKLLKTTVDVADKDYIRIVIDPTLVKEPEFKEEITTQLAYREVVSRETYPCSNVMIDDSRIILCQRDKEHHLEAIDVLVF</sequence>
<dbReference type="Gene3D" id="1.20.1280.50">
    <property type="match status" value="1"/>
</dbReference>
<proteinExistence type="predicted"/>
<keyword evidence="3" id="KW-1185">Reference proteome</keyword>
<accession>A0A165SAW7</accession>
<dbReference type="PROSITE" id="PS50181">
    <property type="entry name" value="FBOX"/>
    <property type="match status" value="1"/>
</dbReference>
<dbReference type="InterPro" id="IPR036047">
    <property type="entry name" value="F-box-like_dom_sf"/>
</dbReference>
<dbReference type="InParanoid" id="A0A165SAW7"/>
<evidence type="ECO:0000259" key="1">
    <source>
        <dbReference type="PROSITE" id="PS50181"/>
    </source>
</evidence>
<dbReference type="EMBL" id="KV425575">
    <property type="protein sequence ID" value="KZT24897.1"/>
    <property type="molecule type" value="Genomic_DNA"/>
</dbReference>
<gene>
    <name evidence="2" type="ORF">NEOLEDRAFT_1134601</name>
</gene>
<evidence type="ECO:0000313" key="2">
    <source>
        <dbReference type="EMBL" id="KZT24897.1"/>
    </source>
</evidence>
<dbReference type="SUPFAM" id="SSF81383">
    <property type="entry name" value="F-box domain"/>
    <property type="match status" value="1"/>
</dbReference>
<name>A0A165SAW7_9AGAM</name>
<feature type="domain" description="F-box" evidence="1">
    <location>
        <begin position="32"/>
        <end position="78"/>
    </location>
</feature>
<reference evidence="2 3" key="1">
    <citation type="journal article" date="2016" name="Mol. Biol. Evol.">
        <title>Comparative Genomics of Early-Diverging Mushroom-Forming Fungi Provides Insights into the Origins of Lignocellulose Decay Capabilities.</title>
        <authorList>
            <person name="Nagy L.G."/>
            <person name="Riley R."/>
            <person name="Tritt A."/>
            <person name="Adam C."/>
            <person name="Daum C."/>
            <person name="Floudas D."/>
            <person name="Sun H."/>
            <person name="Yadav J.S."/>
            <person name="Pangilinan J."/>
            <person name="Larsson K.H."/>
            <person name="Matsuura K."/>
            <person name="Barry K."/>
            <person name="Labutti K."/>
            <person name="Kuo R."/>
            <person name="Ohm R.A."/>
            <person name="Bhattacharya S.S."/>
            <person name="Shirouzu T."/>
            <person name="Yoshinaga Y."/>
            <person name="Martin F.M."/>
            <person name="Grigoriev I.V."/>
            <person name="Hibbett D.S."/>
        </authorList>
    </citation>
    <scope>NUCLEOTIDE SEQUENCE [LARGE SCALE GENOMIC DNA]</scope>
    <source>
        <strain evidence="2 3">HHB14362 ss-1</strain>
    </source>
</reference>
<organism evidence="2 3">
    <name type="scientific">Neolentinus lepideus HHB14362 ss-1</name>
    <dbReference type="NCBI Taxonomy" id="1314782"/>
    <lineage>
        <taxon>Eukaryota</taxon>
        <taxon>Fungi</taxon>
        <taxon>Dikarya</taxon>
        <taxon>Basidiomycota</taxon>
        <taxon>Agaricomycotina</taxon>
        <taxon>Agaricomycetes</taxon>
        <taxon>Gloeophyllales</taxon>
        <taxon>Gloeophyllaceae</taxon>
        <taxon>Neolentinus</taxon>
    </lineage>
</organism>
<dbReference type="AlphaFoldDB" id="A0A165SAW7"/>
<dbReference type="CDD" id="cd09917">
    <property type="entry name" value="F-box_SF"/>
    <property type="match status" value="1"/>
</dbReference>
<dbReference type="Proteomes" id="UP000076761">
    <property type="component" value="Unassembled WGS sequence"/>
</dbReference>
<dbReference type="STRING" id="1314782.A0A165SAW7"/>
<protein>
    <recommendedName>
        <fullName evidence="1">F-box domain-containing protein</fullName>
    </recommendedName>
</protein>